<protein>
    <submittedName>
        <fullName evidence="2">Uncharacterized protein</fullName>
    </submittedName>
</protein>
<dbReference type="EMBL" id="FNGS01000002">
    <property type="protein sequence ID" value="SDL55967.1"/>
    <property type="molecule type" value="Genomic_DNA"/>
</dbReference>
<accession>A0A1G9L2P3</accession>
<keyword evidence="1" id="KW-0812">Transmembrane</keyword>
<organism evidence="2 3">
    <name type="scientific">Siphonobacter aquaeclarae</name>
    <dbReference type="NCBI Taxonomy" id="563176"/>
    <lineage>
        <taxon>Bacteria</taxon>
        <taxon>Pseudomonadati</taxon>
        <taxon>Bacteroidota</taxon>
        <taxon>Cytophagia</taxon>
        <taxon>Cytophagales</taxon>
        <taxon>Cytophagaceae</taxon>
        <taxon>Siphonobacter</taxon>
    </lineage>
</organism>
<evidence type="ECO:0000313" key="3">
    <source>
        <dbReference type="Proteomes" id="UP000198901"/>
    </source>
</evidence>
<reference evidence="2 3" key="1">
    <citation type="submission" date="2016-10" db="EMBL/GenBank/DDBJ databases">
        <authorList>
            <person name="de Groot N.N."/>
        </authorList>
    </citation>
    <scope>NUCLEOTIDE SEQUENCE [LARGE SCALE GENOMIC DNA]</scope>
    <source>
        <strain evidence="2 3">DSM 21668</strain>
    </source>
</reference>
<gene>
    <name evidence="2" type="ORF">SAMN04488090_1219</name>
</gene>
<feature type="transmembrane region" description="Helical" evidence="1">
    <location>
        <begin position="39"/>
        <end position="58"/>
    </location>
</feature>
<keyword evidence="1" id="KW-0472">Membrane</keyword>
<sequence>MFHLPVVATKEGDGLNIVLKVEDVTISCLDNTKVRVEEAMLLAPFSLISTITYFYVLVGEMPGSGNSWPEAVGCKL</sequence>
<dbReference type="Proteomes" id="UP000198901">
    <property type="component" value="Unassembled WGS sequence"/>
</dbReference>
<name>A0A1G9L2P3_9BACT</name>
<evidence type="ECO:0000256" key="1">
    <source>
        <dbReference type="SAM" id="Phobius"/>
    </source>
</evidence>
<keyword evidence="1" id="KW-1133">Transmembrane helix</keyword>
<keyword evidence="3" id="KW-1185">Reference proteome</keyword>
<proteinExistence type="predicted"/>
<evidence type="ECO:0000313" key="2">
    <source>
        <dbReference type="EMBL" id="SDL55967.1"/>
    </source>
</evidence>
<dbReference type="AlphaFoldDB" id="A0A1G9L2P3"/>